<feature type="region of interest" description="Disordered" evidence="1">
    <location>
        <begin position="25"/>
        <end position="49"/>
    </location>
</feature>
<dbReference type="EMBL" id="KQ414740">
    <property type="protein sequence ID" value="KOC62057.1"/>
    <property type="molecule type" value="Genomic_DNA"/>
</dbReference>
<feature type="compositionally biased region" description="Basic and acidic residues" evidence="1">
    <location>
        <begin position="39"/>
        <end position="49"/>
    </location>
</feature>
<sequence length="49" mass="5447">MEDLVSVNGVKEVNGGTDRIYYELDGEGDADSSTTPHNVDPHRDRKFPI</sequence>
<gene>
    <name evidence="2" type="ORF">WH47_01849</name>
</gene>
<dbReference type="OrthoDB" id="1723809at2759"/>
<keyword evidence="3" id="KW-1185">Reference proteome</keyword>
<accession>A0A0L7QTR5</accession>
<protein>
    <submittedName>
        <fullName evidence="2">Uncharacterized protein</fullName>
    </submittedName>
</protein>
<reference evidence="2 3" key="1">
    <citation type="submission" date="2015-07" db="EMBL/GenBank/DDBJ databases">
        <title>The genome of Habropoda laboriosa.</title>
        <authorList>
            <person name="Pan H."/>
            <person name="Kapheim K."/>
        </authorList>
    </citation>
    <scope>NUCLEOTIDE SEQUENCE [LARGE SCALE GENOMIC DNA]</scope>
    <source>
        <strain evidence="2">0110345459</strain>
    </source>
</reference>
<organism evidence="2 3">
    <name type="scientific">Habropoda laboriosa</name>
    <dbReference type="NCBI Taxonomy" id="597456"/>
    <lineage>
        <taxon>Eukaryota</taxon>
        <taxon>Metazoa</taxon>
        <taxon>Ecdysozoa</taxon>
        <taxon>Arthropoda</taxon>
        <taxon>Hexapoda</taxon>
        <taxon>Insecta</taxon>
        <taxon>Pterygota</taxon>
        <taxon>Neoptera</taxon>
        <taxon>Endopterygota</taxon>
        <taxon>Hymenoptera</taxon>
        <taxon>Apocrita</taxon>
        <taxon>Aculeata</taxon>
        <taxon>Apoidea</taxon>
        <taxon>Anthophila</taxon>
        <taxon>Apidae</taxon>
        <taxon>Habropoda</taxon>
    </lineage>
</organism>
<proteinExistence type="predicted"/>
<dbReference type="Proteomes" id="UP000053825">
    <property type="component" value="Unassembled WGS sequence"/>
</dbReference>
<evidence type="ECO:0000256" key="1">
    <source>
        <dbReference type="SAM" id="MobiDB-lite"/>
    </source>
</evidence>
<evidence type="ECO:0000313" key="2">
    <source>
        <dbReference type="EMBL" id="KOC62057.1"/>
    </source>
</evidence>
<dbReference type="AlphaFoldDB" id="A0A0L7QTR5"/>
<name>A0A0L7QTR5_9HYME</name>
<evidence type="ECO:0000313" key="3">
    <source>
        <dbReference type="Proteomes" id="UP000053825"/>
    </source>
</evidence>